<evidence type="ECO:0000256" key="4">
    <source>
        <dbReference type="ARBA" id="ARBA00023242"/>
    </source>
</evidence>
<dbReference type="GO" id="GO:0003735">
    <property type="term" value="F:structural constituent of ribosome"/>
    <property type="evidence" value="ECO:0007669"/>
    <property type="project" value="InterPro"/>
</dbReference>
<keyword evidence="8" id="KW-0251">Elongation factor</keyword>
<keyword evidence="9" id="KW-1185">Reference proteome</keyword>
<dbReference type="EMBL" id="NBIV01000054">
    <property type="protein sequence ID" value="PXF45759.1"/>
    <property type="molecule type" value="Genomic_DNA"/>
</dbReference>
<feature type="domain" description="KOW" evidence="7">
    <location>
        <begin position="231"/>
        <end position="258"/>
    </location>
</feature>
<name>A0A2V3IUJ9_9FLOR</name>
<feature type="compositionally biased region" description="Polar residues" evidence="6">
    <location>
        <begin position="785"/>
        <end position="797"/>
    </location>
</feature>
<dbReference type="GO" id="GO:0005840">
    <property type="term" value="C:ribosome"/>
    <property type="evidence" value="ECO:0007669"/>
    <property type="project" value="InterPro"/>
</dbReference>
<reference evidence="8 9" key="1">
    <citation type="journal article" date="2018" name="Mol. Biol. Evol.">
        <title>Analysis of the draft genome of the red seaweed Gracilariopsis chorda provides insights into genome size evolution in Rhodophyta.</title>
        <authorList>
            <person name="Lee J."/>
            <person name="Yang E.C."/>
            <person name="Graf L."/>
            <person name="Yang J.H."/>
            <person name="Qiu H."/>
            <person name="Zel Zion U."/>
            <person name="Chan C.X."/>
            <person name="Stephens T.G."/>
            <person name="Weber A.P.M."/>
            <person name="Boo G.H."/>
            <person name="Boo S.M."/>
            <person name="Kim K.M."/>
            <person name="Shin Y."/>
            <person name="Jung M."/>
            <person name="Lee S.J."/>
            <person name="Yim H.S."/>
            <person name="Lee J.H."/>
            <person name="Bhattacharya D."/>
            <person name="Yoon H.S."/>
        </authorList>
    </citation>
    <scope>NUCLEOTIDE SEQUENCE [LARGE SCALE GENOMIC DNA]</scope>
    <source>
        <strain evidence="8 9">SKKU-2015</strain>
        <tissue evidence="8">Whole body</tissue>
    </source>
</reference>
<feature type="compositionally biased region" description="Basic residues" evidence="6">
    <location>
        <begin position="32"/>
        <end position="41"/>
    </location>
</feature>
<dbReference type="PANTHER" id="PTHR11125:SF7">
    <property type="entry name" value="TRANSCRIPTION ELONGATION FACTOR SPT5"/>
    <property type="match status" value="1"/>
</dbReference>
<dbReference type="Proteomes" id="UP000247409">
    <property type="component" value="Unassembled WGS sequence"/>
</dbReference>
<gene>
    <name evidence="8" type="ORF">BWQ96_04527</name>
</gene>
<dbReference type="CDD" id="cd06081">
    <property type="entry name" value="KOW_Spt5_1"/>
    <property type="match status" value="1"/>
</dbReference>
<dbReference type="InterPro" id="IPR036735">
    <property type="entry name" value="NGN_dom_sf"/>
</dbReference>
<feature type="compositionally biased region" description="Polar residues" evidence="6">
    <location>
        <begin position="820"/>
        <end position="835"/>
    </location>
</feature>
<feature type="domain" description="KOW" evidence="7">
    <location>
        <begin position="1039"/>
        <end position="1066"/>
    </location>
</feature>
<dbReference type="CDD" id="cd09888">
    <property type="entry name" value="NGN_Euk"/>
    <property type="match status" value="1"/>
</dbReference>
<sequence length="1098" mass="120663">MVSSRKREDDYDDGDEEEQYSDYEEQEESTRGRPKKKKRRLTNTLLDIEAEEDDAEEEEEEEEVAGLIADDDVHDAAVDTREQMRAQRFQRAMEAEDPENIHQYIEERYAYHEGEQGAPDTSGVDQQSLLPTIHDPRIFIVKCKKIGHERRAIFSLLQKMFNYKRKGIGLGIFSAIAPHHLKGRVYIEALSSVQVEAAIQGLDLFTTYDGIKPLKLDEMVDVLRIGKRTEKQKLGTWVRLTRGMYKGDLGQVSSVRDGYAEGQVLVRLIPRLDYKGDKDFMDDLERDDANDDADVSSTRRKGRPPQMLFDKKELYRLTGSADVYTQRDRSTGAVYEVWNEELFRYGLLHKWVSPKTLVTGDEVQPQVEELEKWIMAEKQMRAAFEDNSSNIEAEEASRGLSLDVSSIAGRRGTKLYKGDSVRVVGGEQKGLTGKIEALQEEVVLLRCEDFPEPLSVSRNDVVKVFKQGENVRVASGPYAGFSGHIVAVDGDFLTVFADSTRENIRVVSAQVADASDMNIDYSYQRSGAAGGAGRQQYELFDLVQMLDDPTEKCVVIQVRNDGVKVLDSRNNAAVHPLSAIKSKVRDTSARAVDSRGFPIAANDSIHVVSGIHKDRQGIVQHVAGSFVFFKARDELKNCGLVAVPAAQCTASTAAARRLSSTGQPLQDALRGQSSLPRGSISSFGRGSFGQMNGRRGPPIRDELYRADVKVRKGQYKGHTGKVVEVSETTVRVELNSKMKTITLPRASVRKMGDTGPPPSASVTSSWGRGRGSSTSSRPPLPNAPLSGSRTQRYTQTPRSDDLYRNQTPRIERFGAATPRYGSSTPRGNATPSRFGQMTPGRDGFGSRTPARVDPYLAPQTPANPYQSYEAMPSTPGAAAATNLGAAYPALEPKTPGGPVEPRTPGIASFEPNTPAPGMEPNTPAPVSLEPRTPGAHYEPRTPATLEPRTPMVGEPGTPHTPAVMPQTPHPPEEAPQPTLGYKVLIDVEVLVKDEKNHPGVVVSASSDGGEILVKMIAGEKRGETIKVTNITPVQPRSDAGEVQELVKVLDGDYVGHVGRLVHVINGDNDNLEGKIKFENGQEVVLQMALVAKCYEEGT</sequence>
<dbReference type="InterPro" id="IPR005824">
    <property type="entry name" value="KOW"/>
</dbReference>
<dbReference type="InterPro" id="IPR041978">
    <property type="entry name" value="KOW_Spt5_5"/>
</dbReference>
<dbReference type="Pfam" id="PF23290">
    <property type="entry name" value="KOW5_SPT5"/>
    <property type="match status" value="1"/>
</dbReference>
<dbReference type="STRING" id="448386.A0A2V3IUJ9"/>
<dbReference type="CDD" id="cd06085">
    <property type="entry name" value="KOW_Spt5_5"/>
    <property type="match status" value="1"/>
</dbReference>
<feature type="domain" description="KOW" evidence="7">
    <location>
        <begin position="464"/>
        <end position="491"/>
    </location>
</feature>
<dbReference type="Pfam" id="PF23042">
    <property type="entry name" value="KOW1_SPT5"/>
    <property type="match status" value="1"/>
</dbReference>
<keyword evidence="4 5" id="KW-0539">Nucleus</keyword>
<evidence type="ECO:0000256" key="2">
    <source>
        <dbReference type="ARBA" id="ARBA00006956"/>
    </source>
</evidence>
<feature type="compositionally biased region" description="Acidic residues" evidence="6">
    <location>
        <begin position="10"/>
        <end position="27"/>
    </location>
</feature>
<comment type="subcellular location">
    <subcellularLocation>
        <location evidence="1 5">Nucleus</location>
    </subcellularLocation>
</comment>
<feature type="region of interest" description="Disordered" evidence="6">
    <location>
        <begin position="910"/>
        <end position="974"/>
    </location>
</feature>
<evidence type="ECO:0000256" key="3">
    <source>
        <dbReference type="ARBA" id="ARBA00023163"/>
    </source>
</evidence>
<evidence type="ECO:0000313" key="8">
    <source>
        <dbReference type="EMBL" id="PXF45759.1"/>
    </source>
</evidence>
<dbReference type="GO" id="GO:0032044">
    <property type="term" value="C:DSIF complex"/>
    <property type="evidence" value="ECO:0007669"/>
    <property type="project" value="TreeGrafter"/>
</dbReference>
<feature type="region of interest" description="Disordered" evidence="6">
    <location>
        <begin position="283"/>
        <end position="304"/>
    </location>
</feature>
<dbReference type="InterPro" id="IPR005100">
    <property type="entry name" value="NGN-domain"/>
</dbReference>
<feature type="compositionally biased region" description="Low complexity" evidence="6">
    <location>
        <begin position="677"/>
        <end position="689"/>
    </location>
</feature>
<dbReference type="Gene3D" id="2.30.30.30">
    <property type="match status" value="3"/>
</dbReference>
<feature type="compositionally biased region" description="Acidic residues" evidence="6">
    <location>
        <begin position="48"/>
        <end position="64"/>
    </location>
</feature>
<dbReference type="Gene3D" id="3.30.70.940">
    <property type="entry name" value="NusG, N-terminal domain"/>
    <property type="match status" value="1"/>
</dbReference>
<evidence type="ECO:0000259" key="7">
    <source>
        <dbReference type="SMART" id="SM00739"/>
    </source>
</evidence>
<dbReference type="InterPro" id="IPR022581">
    <property type="entry name" value="Spt5_N"/>
</dbReference>
<dbReference type="InterPro" id="IPR041977">
    <property type="entry name" value="KOW_Spt5_4"/>
</dbReference>
<dbReference type="Pfam" id="PF23291">
    <property type="entry name" value="KOW4_SPT5"/>
    <property type="match status" value="1"/>
</dbReference>
<dbReference type="PIRSF" id="PIRSF036945">
    <property type="entry name" value="Spt5"/>
    <property type="match status" value="1"/>
</dbReference>
<dbReference type="InterPro" id="IPR041973">
    <property type="entry name" value="KOW_Spt5_1"/>
</dbReference>
<dbReference type="Pfam" id="PF23284">
    <property type="entry name" value="KOW2_Spt5"/>
    <property type="match status" value="1"/>
</dbReference>
<dbReference type="Pfam" id="PF11942">
    <property type="entry name" value="Spt5_N"/>
    <property type="match status" value="1"/>
</dbReference>
<protein>
    <recommendedName>
        <fullName evidence="5">Transcription elongation factor SPT5</fullName>
    </recommendedName>
</protein>
<dbReference type="GO" id="GO:0032784">
    <property type="term" value="P:regulation of DNA-templated transcription elongation"/>
    <property type="evidence" value="ECO:0007669"/>
    <property type="project" value="InterPro"/>
</dbReference>
<organism evidence="8 9">
    <name type="scientific">Gracilariopsis chorda</name>
    <dbReference type="NCBI Taxonomy" id="448386"/>
    <lineage>
        <taxon>Eukaryota</taxon>
        <taxon>Rhodophyta</taxon>
        <taxon>Florideophyceae</taxon>
        <taxon>Rhodymeniophycidae</taxon>
        <taxon>Gracilariales</taxon>
        <taxon>Gracilariaceae</taxon>
        <taxon>Gracilariopsis</taxon>
    </lineage>
</organism>
<dbReference type="InterPro" id="IPR041975">
    <property type="entry name" value="KOW_Spt5_2"/>
</dbReference>
<dbReference type="InterPro" id="IPR014722">
    <property type="entry name" value="Rib_uL2_dom2"/>
</dbReference>
<evidence type="ECO:0000256" key="1">
    <source>
        <dbReference type="ARBA" id="ARBA00004123"/>
    </source>
</evidence>
<evidence type="ECO:0000313" key="9">
    <source>
        <dbReference type="Proteomes" id="UP000247409"/>
    </source>
</evidence>
<feature type="compositionally biased region" description="Low complexity" evidence="6">
    <location>
        <begin position="761"/>
        <end position="777"/>
    </location>
</feature>
<dbReference type="InterPro" id="IPR017071">
    <property type="entry name" value="TF_Spt5_eukaryote"/>
</dbReference>
<dbReference type="SUPFAM" id="SSF50104">
    <property type="entry name" value="Translation proteins SH3-like domain"/>
    <property type="match status" value="2"/>
</dbReference>
<accession>A0A2V3IUJ9</accession>
<dbReference type="Pfam" id="PF03439">
    <property type="entry name" value="Spt5-NGN"/>
    <property type="match status" value="1"/>
</dbReference>
<proteinExistence type="inferred from homology"/>
<keyword evidence="8" id="KW-0648">Protein biosynthesis</keyword>
<feature type="compositionally biased region" description="Acidic residues" evidence="6">
    <location>
        <begin position="284"/>
        <end position="294"/>
    </location>
</feature>
<dbReference type="GO" id="GO:0006368">
    <property type="term" value="P:transcription elongation by RNA polymerase II"/>
    <property type="evidence" value="ECO:0007669"/>
    <property type="project" value="TreeGrafter"/>
</dbReference>
<dbReference type="InterPro" id="IPR005825">
    <property type="entry name" value="Ribosomal_uL24_CS"/>
</dbReference>
<dbReference type="InterPro" id="IPR008991">
    <property type="entry name" value="Translation_prot_SH3-like_sf"/>
</dbReference>
<dbReference type="GO" id="GO:0003729">
    <property type="term" value="F:mRNA binding"/>
    <property type="evidence" value="ECO:0007669"/>
    <property type="project" value="TreeGrafter"/>
</dbReference>
<dbReference type="OrthoDB" id="28901at2759"/>
<dbReference type="GO" id="GO:0006357">
    <property type="term" value="P:regulation of transcription by RNA polymerase II"/>
    <property type="evidence" value="ECO:0007669"/>
    <property type="project" value="InterPro"/>
</dbReference>
<feature type="domain" description="KOW" evidence="7">
    <location>
        <begin position="414"/>
        <end position="441"/>
    </location>
</feature>
<dbReference type="InterPro" id="IPR039659">
    <property type="entry name" value="SPT5"/>
</dbReference>
<feature type="domain" description="KOW" evidence="7">
    <location>
        <begin position="701"/>
        <end position="728"/>
    </location>
</feature>
<dbReference type="SMART" id="SM00739">
    <property type="entry name" value="KOW"/>
    <property type="match status" value="6"/>
</dbReference>
<comment type="similarity">
    <text evidence="2 5">Belongs to the SPT5 family.</text>
</comment>
<dbReference type="PANTHER" id="PTHR11125">
    <property type="entry name" value="SUPPRESSOR OF TY 5"/>
    <property type="match status" value="1"/>
</dbReference>
<comment type="caution">
    <text evidence="8">The sequence shown here is derived from an EMBL/GenBank/DDBJ whole genome shotgun (WGS) entry which is preliminary data.</text>
</comment>
<dbReference type="GO" id="GO:0003746">
    <property type="term" value="F:translation elongation factor activity"/>
    <property type="evidence" value="ECO:0007669"/>
    <property type="project" value="UniProtKB-KW"/>
</dbReference>
<dbReference type="PROSITE" id="PS01108">
    <property type="entry name" value="RIBOSOMAL_L24"/>
    <property type="match status" value="1"/>
</dbReference>
<feature type="region of interest" description="Disordered" evidence="6">
    <location>
        <begin position="743"/>
        <end position="842"/>
    </location>
</feature>
<evidence type="ECO:0000256" key="5">
    <source>
        <dbReference type="PIRNR" id="PIRNR036945"/>
    </source>
</evidence>
<feature type="region of interest" description="Disordered" evidence="6">
    <location>
        <begin position="661"/>
        <end position="700"/>
    </location>
</feature>
<evidence type="ECO:0000256" key="6">
    <source>
        <dbReference type="SAM" id="MobiDB-lite"/>
    </source>
</evidence>
<dbReference type="AlphaFoldDB" id="A0A2V3IUJ9"/>
<dbReference type="InterPro" id="IPR039385">
    <property type="entry name" value="NGN_Euk"/>
</dbReference>
<feature type="region of interest" description="Disordered" evidence="6">
    <location>
        <begin position="1"/>
        <end position="64"/>
    </location>
</feature>
<keyword evidence="3 5" id="KW-0804">Transcription</keyword>
<feature type="domain" description="KOW" evidence="7">
    <location>
        <begin position="598"/>
        <end position="625"/>
    </location>
</feature>